<evidence type="ECO:0000256" key="7">
    <source>
        <dbReference type="ARBA" id="ARBA00023180"/>
    </source>
</evidence>
<evidence type="ECO:0000256" key="9">
    <source>
        <dbReference type="SAM" id="Phobius"/>
    </source>
</evidence>
<comment type="subcellular location">
    <subcellularLocation>
        <location evidence="1">Membrane</location>
        <topology evidence="1">Multi-pass membrane protein</topology>
    </subcellularLocation>
</comment>
<feature type="domain" description="G-protein coupled receptors family 3 profile" evidence="10">
    <location>
        <begin position="447"/>
        <end position="671"/>
    </location>
</feature>
<dbReference type="PANTHER" id="PTHR10519:SF74">
    <property type="entry name" value="GAMMA-AMINOBUTYRIC ACID TYPE B RECEPTOR SUBUNIT 2"/>
    <property type="match status" value="1"/>
</dbReference>
<feature type="non-terminal residue" evidence="12">
    <location>
        <position position="1"/>
    </location>
</feature>
<feature type="transmembrane region" description="Helical" evidence="9">
    <location>
        <begin position="858"/>
        <end position="880"/>
    </location>
</feature>
<proteinExistence type="predicted"/>
<dbReference type="InterPro" id="IPR002455">
    <property type="entry name" value="GPCR3_GABA-B"/>
</dbReference>
<sequence>ICAAFVGGLKNLTIGAYAPLTGPCWGGGFAVKIAMELALSQVNERTDILPEYRLHMVLNDTKCDPGVGMHILYDHIYNEPTKLMLLGAAFSPVSQPIADTSKYWNLLQVSYASTSPVLKDRELYPRFFRTISSDLAFNPARAALLRKYGWKRVATLHQNEPSGIFSQATKQLHKLLQDVGIEIVVGESFTENPANQLANIKKKDARIIIGSFYVVKAKHVFCEAYKQHMYGKQYVWIIIGWYEDKWWETKLNENHITCTTREMGEAVEGYLATDHMKLNEDDATSKHKTVSGWTAQEYAIEFKERTGINARHESSFAYDAAWAIALVLNASAQRLAERGEALENFTYADEEMADLFEEIFHNTSFLGVTGPVSFTKYGERVGYIQFEQLQGGESKRVGVYDVTTDSIMMNRKEPIKWQGAGPPSDRTVRETELKSIATGLFAFMAFVAVLGMLLGVFFLLINFLYRERRIIKMSSPRLNNVIVAGCILTYFSVILFGLDGGLVPTKQYGQVCIARAWIMSIGFTLAFGAMFAKTWRVHAIFKSITPKKKVIRDEHLFLIVAAFVLLDIFLLSLWTGIEPMHTGYQQLENKMRFEDDKEIIPVLEHCESKRLSYWLGAVYAFKGLLLVFGVFLAWETRGVTIPALNDSRYIACLAVTDLLCGMILQPIEMVLNLAEILGVGPFWALEKIFITTLTGVVLASIDHLVMISVERYIAIKYSLRYWDIVTRKWLKTGVLLAWAFAVLVMTQETIIAVADTRTEFFCSYLRALNVVYLIIGIFYLAVVSYANVYMCLETKRHKKRIQNEQVTYEEARKAKNDRRSTTTVAMVLAALVFTTCPSQMFLWKAISDSAMEPNARTILWKWTITSLLLRSLLNPIIYCWRVRKMRRAFLEVLHLQT</sequence>
<feature type="transmembrane region" description="Helical" evidence="9">
    <location>
        <begin position="556"/>
        <end position="577"/>
    </location>
</feature>
<feature type="transmembrane region" description="Helical" evidence="9">
    <location>
        <begin position="516"/>
        <end position="535"/>
    </location>
</feature>
<accession>A0ABN8Q0A4</accession>
<dbReference type="PROSITE" id="PS00237">
    <property type="entry name" value="G_PROTEIN_RECEP_F1_1"/>
    <property type="match status" value="1"/>
</dbReference>
<feature type="transmembrane region" description="Helical" evidence="9">
    <location>
        <begin position="611"/>
        <end position="634"/>
    </location>
</feature>
<feature type="transmembrane region" description="Helical" evidence="9">
    <location>
        <begin position="477"/>
        <end position="496"/>
    </location>
</feature>
<dbReference type="PRINTS" id="PR01177">
    <property type="entry name" value="GABAB1RECPTR"/>
</dbReference>
<dbReference type="Pfam" id="PF00003">
    <property type="entry name" value="7tm_3"/>
    <property type="match status" value="1"/>
</dbReference>
<dbReference type="CDD" id="cd06366">
    <property type="entry name" value="PBP1_GABAb_receptor"/>
    <property type="match status" value="1"/>
</dbReference>
<evidence type="ECO:0000259" key="10">
    <source>
        <dbReference type="PROSITE" id="PS50259"/>
    </source>
</evidence>
<dbReference type="Proteomes" id="UP001159427">
    <property type="component" value="Unassembled WGS sequence"/>
</dbReference>
<comment type="caution">
    <text evidence="12">The sequence shown here is derived from an EMBL/GenBank/DDBJ whole genome shotgun (WGS) entry which is preliminary data.</text>
</comment>
<dbReference type="InterPro" id="IPR028082">
    <property type="entry name" value="Peripla_BP_I"/>
</dbReference>
<dbReference type="PROSITE" id="PS50262">
    <property type="entry name" value="G_PROTEIN_RECEP_F1_2"/>
    <property type="match status" value="1"/>
</dbReference>
<dbReference type="SUPFAM" id="SSF81321">
    <property type="entry name" value="Family A G protein-coupled receptor-like"/>
    <property type="match status" value="1"/>
</dbReference>
<evidence type="ECO:0000313" key="12">
    <source>
        <dbReference type="EMBL" id="CAH3154570.1"/>
    </source>
</evidence>
<dbReference type="Gene3D" id="1.20.1070.10">
    <property type="entry name" value="Rhodopsin 7-helix transmembrane proteins"/>
    <property type="match status" value="1"/>
</dbReference>
<feature type="transmembrane region" description="Helical" evidence="9">
    <location>
        <begin position="822"/>
        <end position="846"/>
    </location>
</feature>
<dbReference type="InterPro" id="IPR000276">
    <property type="entry name" value="GPCR_Rhodpsn"/>
</dbReference>
<feature type="transmembrane region" description="Helical" evidence="9">
    <location>
        <begin position="440"/>
        <end position="465"/>
    </location>
</feature>
<protein>
    <recommendedName>
        <fullName evidence="14">G-protein coupled receptors family 3 profile domain-containing protein</fullName>
    </recommendedName>
</protein>
<dbReference type="CDD" id="cd00637">
    <property type="entry name" value="7tm_classA_rhodopsin-like"/>
    <property type="match status" value="1"/>
</dbReference>
<evidence type="ECO:0000256" key="3">
    <source>
        <dbReference type="ARBA" id="ARBA00022989"/>
    </source>
</evidence>
<keyword evidence="2 9" id="KW-0812">Transmembrane</keyword>
<evidence type="ECO:0000259" key="11">
    <source>
        <dbReference type="PROSITE" id="PS50262"/>
    </source>
</evidence>
<evidence type="ECO:0000256" key="8">
    <source>
        <dbReference type="ARBA" id="ARBA00023224"/>
    </source>
</evidence>
<keyword evidence="7" id="KW-0325">Glycoprotein</keyword>
<organism evidence="12 13">
    <name type="scientific">Porites evermanni</name>
    <dbReference type="NCBI Taxonomy" id="104178"/>
    <lineage>
        <taxon>Eukaryota</taxon>
        <taxon>Metazoa</taxon>
        <taxon>Cnidaria</taxon>
        <taxon>Anthozoa</taxon>
        <taxon>Hexacorallia</taxon>
        <taxon>Scleractinia</taxon>
        <taxon>Fungiina</taxon>
        <taxon>Poritidae</taxon>
        <taxon>Porites</taxon>
    </lineage>
</organism>
<dbReference type="InterPro" id="IPR001828">
    <property type="entry name" value="ANF_lig-bd_rcpt"/>
</dbReference>
<feature type="transmembrane region" description="Helical" evidence="9">
    <location>
        <begin position="646"/>
        <end position="667"/>
    </location>
</feature>
<evidence type="ECO:0000313" key="13">
    <source>
        <dbReference type="Proteomes" id="UP001159427"/>
    </source>
</evidence>
<evidence type="ECO:0000256" key="2">
    <source>
        <dbReference type="ARBA" id="ARBA00022692"/>
    </source>
</evidence>
<reference evidence="12 13" key="1">
    <citation type="submission" date="2022-05" db="EMBL/GenBank/DDBJ databases">
        <authorList>
            <consortium name="Genoscope - CEA"/>
            <person name="William W."/>
        </authorList>
    </citation>
    <scope>NUCLEOTIDE SEQUENCE [LARGE SCALE GENOMIC DNA]</scope>
</reference>
<feature type="transmembrane region" description="Helical" evidence="9">
    <location>
        <begin position="729"/>
        <end position="750"/>
    </location>
</feature>
<dbReference type="PRINTS" id="PR01176">
    <property type="entry name" value="GABABRECEPTR"/>
</dbReference>
<gene>
    <name evidence="12" type="ORF">PEVE_00001478</name>
</gene>
<keyword evidence="13" id="KW-1185">Reference proteome</keyword>
<feature type="transmembrane region" description="Helical" evidence="9">
    <location>
        <begin position="770"/>
        <end position="792"/>
    </location>
</feature>
<evidence type="ECO:0000256" key="5">
    <source>
        <dbReference type="ARBA" id="ARBA00023136"/>
    </source>
</evidence>
<name>A0ABN8Q0A4_9CNID</name>
<evidence type="ECO:0000256" key="1">
    <source>
        <dbReference type="ARBA" id="ARBA00004141"/>
    </source>
</evidence>
<evidence type="ECO:0000256" key="4">
    <source>
        <dbReference type="ARBA" id="ARBA00023040"/>
    </source>
</evidence>
<dbReference type="InterPro" id="IPR017452">
    <property type="entry name" value="GPCR_Rhodpsn_7TM"/>
</dbReference>
<keyword evidence="3 9" id="KW-1133">Transmembrane helix</keyword>
<dbReference type="Gene3D" id="3.40.50.2300">
    <property type="match status" value="2"/>
</dbReference>
<dbReference type="EMBL" id="CALNXI010001081">
    <property type="protein sequence ID" value="CAH3154570.1"/>
    <property type="molecule type" value="Genomic_DNA"/>
</dbReference>
<keyword evidence="4" id="KW-0297">G-protein coupled receptor</keyword>
<keyword evidence="6" id="KW-0675">Receptor</keyword>
<keyword evidence="5 9" id="KW-0472">Membrane</keyword>
<evidence type="ECO:0008006" key="14">
    <source>
        <dbReference type="Google" id="ProtNLM"/>
    </source>
</evidence>
<dbReference type="PROSITE" id="PS50259">
    <property type="entry name" value="G_PROTEIN_RECEP_F3_4"/>
    <property type="match status" value="1"/>
</dbReference>
<dbReference type="PANTHER" id="PTHR10519">
    <property type="entry name" value="GABA-B RECEPTOR"/>
    <property type="match status" value="1"/>
</dbReference>
<evidence type="ECO:0000256" key="6">
    <source>
        <dbReference type="ARBA" id="ARBA00023170"/>
    </source>
</evidence>
<dbReference type="InterPro" id="IPR017978">
    <property type="entry name" value="GPCR_3_C"/>
</dbReference>
<feature type="transmembrane region" description="Helical" evidence="9">
    <location>
        <begin position="687"/>
        <end position="709"/>
    </location>
</feature>
<keyword evidence="8" id="KW-0807">Transducer</keyword>
<feature type="domain" description="G-protein coupled receptors family 1 profile" evidence="11">
    <location>
        <begin position="623"/>
        <end position="878"/>
    </location>
</feature>
<dbReference type="SUPFAM" id="SSF53822">
    <property type="entry name" value="Periplasmic binding protein-like I"/>
    <property type="match status" value="1"/>
</dbReference>
<dbReference type="Pfam" id="PF01094">
    <property type="entry name" value="ANF_receptor"/>
    <property type="match status" value="1"/>
</dbReference>